<name>A0ABN3P0V0_9ACTN</name>
<dbReference type="Gene3D" id="3.90.1690.10">
    <property type="entry name" value="phage-related protein like domain"/>
    <property type="match status" value="1"/>
</dbReference>
<comment type="caution">
    <text evidence="1">The sequence shown here is derived from an EMBL/GenBank/DDBJ whole genome shotgun (WGS) entry which is preliminary data.</text>
</comment>
<accession>A0ABN3P0V0</accession>
<dbReference type="EMBL" id="BAAATM010000022">
    <property type="protein sequence ID" value="GAA2555035.1"/>
    <property type="molecule type" value="Genomic_DNA"/>
</dbReference>
<sequence length="333" mass="37169">MPILTPGDVHVNRELTNVMIAYFQTSRNAWIADQVFPNIPLRNQTDFYYKMGRRSFLQSNAEKRAPGTQTPGTEWNFTKDTVFCDTWGLHHDIDDQLRANADSFFTLDATGTELITQQMLLRREQEWFNSFFKTGVWSSDLTGVASGTPTANQFLAFNNDASSIIETFQKIRRSFHLRTGIRPNFAVFGPEAWDTIVLHPEIVERVKYTQAIPGTISPTLIGQAIEIQDIYVADAVQAVSTAEELNADVVPATQYLAGDSILVGFAPPRAERNIPSAGYTFSWTGYLGASAFGGRIKRFRMEAEATDRIEIEAAFSFKAVAPELGTFLTNVNA</sequence>
<protein>
    <submittedName>
        <fullName evidence="1">Uncharacterized protein</fullName>
    </submittedName>
</protein>
<reference evidence="1 2" key="1">
    <citation type="journal article" date="2019" name="Int. J. Syst. Evol. Microbiol.">
        <title>The Global Catalogue of Microorganisms (GCM) 10K type strain sequencing project: providing services to taxonomists for standard genome sequencing and annotation.</title>
        <authorList>
            <consortium name="The Broad Institute Genomics Platform"/>
            <consortium name="The Broad Institute Genome Sequencing Center for Infectious Disease"/>
            <person name="Wu L."/>
            <person name="Ma J."/>
        </authorList>
    </citation>
    <scope>NUCLEOTIDE SEQUENCE [LARGE SCALE GENOMIC DNA]</scope>
    <source>
        <strain evidence="1 2">JCM 6924</strain>
    </source>
</reference>
<gene>
    <name evidence="1" type="ORF">GCM10010423_65260</name>
</gene>
<proteinExistence type="predicted"/>
<dbReference type="Proteomes" id="UP001501095">
    <property type="component" value="Unassembled WGS sequence"/>
</dbReference>
<dbReference type="RefSeq" id="WP_344543028.1">
    <property type="nucleotide sequence ID" value="NZ_BAAATM010000022.1"/>
</dbReference>
<evidence type="ECO:0000313" key="2">
    <source>
        <dbReference type="Proteomes" id="UP001501095"/>
    </source>
</evidence>
<dbReference type="InterPro" id="IPR053738">
    <property type="entry name" value="Lambda_capsid_assembly"/>
</dbReference>
<organism evidence="1 2">
    <name type="scientific">Streptomyces levis</name>
    <dbReference type="NCBI Taxonomy" id="285566"/>
    <lineage>
        <taxon>Bacteria</taxon>
        <taxon>Bacillati</taxon>
        <taxon>Actinomycetota</taxon>
        <taxon>Actinomycetes</taxon>
        <taxon>Kitasatosporales</taxon>
        <taxon>Streptomycetaceae</taxon>
        <taxon>Streptomyces</taxon>
    </lineage>
</organism>
<keyword evidence="2" id="KW-1185">Reference proteome</keyword>
<evidence type="ECO:0000313" key="1">
    <source>
        <dbReference type="EMBL" id="GAA2555035.1"/>
    </source>
</evidence>